<evidence type="ECO:0000313" key="1">
    <source>
        <dbReference type="EMBL" id="CAB4130458.1"/>
    </source>
</evidence>
<sequence>MNFDLDGIDTKTLSDSGVKMQVMKFGTSEPLKARNGGLVMLTVRGPDSDTYRQYTRAQVNKRLQRQADERKAREVDFDEVDTDSLTLLVNSTMGWENVLDTDGNPIPFTKENCTALYRNYPVLREQVDAFISNRANFLKASSAN</sequence>
<accession>A0A6J5L7A1</accession>
<proteinExistence type="predicted"/>
<organism evidence="1">
    <name type="scientific">uncultured Caudovirales phage</name>
    <dbReference type="NCBI Taxonomy" id="2100421"/>
    <lineage>
        <taxon>Viruses</taxon>
        <taxon>Duplodnaviria</taxon>
        <taxon>Heunggongvirae</taxon>
        <taxon>Uroviricota</taxon>
        <taxon>Caudoviricetes</taxon>
        <taxon>Peduoviridae</taxon>
        <taxon>Maltschvirus</taxon>
        <taxon>Maltschvirus maltsch</taxon>
    </lineage>
</organism>
<gene>
    <name evidence="1" type="ORF">UFOVP119_82</name>
</gene>
<dbReference type="EMBL" id="LR796238">
    <property type="protein sequence ID" value="CAB4130458.1"/>
    <property type="molecule type" value="Genomic_DNA"/>
</dbReference>
<reference evidence="1" key="1">
    <citation type="submission" date="2020-04" db="EMBL/GenBank/DDBJ databases">
        <authorList>
            <person name="Chiriac C."/>
            <person name="Salcher M."/>
            <person name="Ghai R."/>
            <person name="Kavagutti S V."/>
        </authorList>
    </citation>
    <scope>NUCLEOTIDE SEQUENCE</scope>
</reference>
<name>A0A6J5L7A1_9CAUD</name>
<protein>
    <submittedName>
        <fullName evidence="1">Uncharacterized protein</fullName>
    </submittedName>
</protein>